<dbReference type="OrthoDB" id="9813892at2"/>
<feature type="signal peptide" evidence="1">
    <location>
        <begin position="1"/>
        <end position="18"/>
    </location>
</feature>
<dbReference type="PANTHER" id="PTHR47199">
    <property type="entry name" value="PHOTOSYSTEM II STABILITY/ASSEMBLY FACTOR HCF136, CHLOROPLASTIC"/>
    <property type="match status" value="1"/>
</dbReference>
<keyword evidence="1" id="KW-0732">Signal</keyword>
<dbReference type="InterPro" id="IPR015943">
    <property type="entry name" value="WD40/YVTN_repeat-like_dom_sf"/>
</dbReference>
<evidence type="ECO:0000256" key="1">
    <source>
        <dbReference type="SAM" id="SignalP"/>
    </source>
</evidence>
<feature type="chain" id="PRO_5039120121" evidence="1">
    <location>
        <begin position="19"/>
        <end position="349"/>
    </location>
</feature>
<dbReference type="EMBL" id="MSIE01000028">
    <property type="protein sequence ID" value="OLF16583.1"/>
    <property type="molecule type" value="Genomic_DNA"/>
</dbReference>
<dbReference type="Proteomes" id="UP000185596">
    <property type="component" value="Unassembled WGS sequence"/>
</dbReference>
<keyword evidence="3" id="KW-1185">Reference proteome</keyword>
<proteinExistence type="predicted"/>
<dbReference type="Gene3D" id="2.130.10.10">
    <property type="entry name" value="YVTN repeat-like/Quinoprotein amine dehydrogenase"/>
    <property type="match status" value="2"/>
</dbReference>
<evidence type="ECO:0000313" key="3">
    <source>
        <dbReference type="Proteomes" id="UP000185596"/>
    </source>
</evidence>
<gene>
    <name evidence="2" type="ORF">BU204_15920</name>
</gene>
<name>A0A1Q8CQF3_9PSEU</name>
<dbReference type="AlphaFoldDB" id="A0A1Q8CQF3"/>
<protein>
    <submittedName>
        <fullName evidence="2">Oxidoreductase</fullName>
    </submittedName>
</protein>
<reference evidence="2 3" key="1">
    <citation type="submission" date="2016-12" db="EMBL/GenBank/DDBJ databases">
        <title>The draft genome sequence of Actinophytocola sp. 11-183.</title>
        <authorList>
            <person name="Wang W."/>
            <person name="Yuan L."/>
        </authorList>
    </citation>
    <scope>NUCLEOTIDE SEQUENCE [LARGE SCALE GENOMIC DNA]</scope>
    <source>
        <strain evidence="2 3">11-183</strain>
    </source>
</reference>
<dbReference type="PANTHER" id="PTHR47199:SF2">
    <property type="entry name" value="PHOTOSYSTEM II STABILITY_ASSEMBLY FACTOR HCF136, CHLOROPLASTIC"/>
    <property type="match status" value="1"/>
</dbReference>
<dbReference type="CDD" id="cd15482">
    <property type="entry name" value="Sialidase_non-viral"/>
    <property type="match status" value="1"/>
</dbReference>
<dbReference type="SUPFAM" id="SSF110296">
    <property type="entry name" value="Oligoxyloglucan reducing end-specific cellobiohydrolase"/>
    <property type="match status" value="1"/>
</dbReference>
<evidence type="ECO:0000313" key="2">
    <source>
        <dbReference type="EMBL" id="OLF16583.1"/>
    </source>
</evidence>
<sequence>MSVVLLVLAAVASTVATAPGAAAGTGSLSWTLTPTGTDAQLRGLSAVSRRVAWASGARGTVLRTLDGGRTWRQVGPPDTADLDFRDIEAFDARTAVALSIGPGAASRIYRTTDGGATWTETFRNPEEAAFYNCVAFFDHRNGLVAGDPVDGRFRVLSTSDGGRSWRVLPDDGMPAALPGEYGFSASGQCVAVAGRRHAWIATGGADTARVLHSADRGRTWTAADTPLASSESAGVFAVAFRTPAQGIAIGGDYLNPTSGEDNLALSRDGGRTWREPANSPAGYRSAVTYHPFLHSTLLAVGPSGSDVSVDGGRHWRQFDDGTFDNVDCGWDGACWASGARGRVAVLRFG</sequence>
<dbReference type="STRING" id="1912961.BU204_15920"/>
<comment type="caution">
    <text evidence="2">The sequence shown here is derived from an EMBL/GenBank/DDBJ whole genome shotgun (WGS) entry which is preliminary data.</text>
</comment>
<organism evidence="2 3">
    <name type="scientific">Actinophytocola xanthii</name>
    <dbReference type="NCBI Taxonomy" id="1912961"/>
    <lineage>
        <taxon>Bacteria</taxon>
        <taxon>Bacillati</taxon>
        <taxon>Actinomycetota</taxon>
        <taxon>Actinomycetes</taxon>
        <taxon>Pseudonocardiales</taxon>
        <taxon>Pseudonocardiaceae</taxon>
    </lineage>
</organism>
<accession>A0A1Q8CQF3</accession>